<keyword evidence="4 6" id="KW-0479">Metal-binding</keyword>
<dbReference type="OrthoDB" id="1470350at2759"/>
<gene>
    <name evidence="9" type="ORF">CMUS01_09147</name>
</gene>
<dbReference type="InterPro" id="IPR017972">
    <property type="entry name" value="Cyt_P450_CS"/>
</dbReference>
<dbReference type="GO" id="GO:0020037">
    <property type="term" value="F:heme binding"/>
    <property type="evidence" value="ECO:0007669"/>
    <property type="project" value="InterPro"/>
</dbReference>
<dbReference type="Gene3D" id="1.10.630.10">
    <property type="entry name" value="Cytochrome P450"/>
    <property type="match status" value="1"/>
</dbReference>
<sequence length="542" mass="60219">MLTSYVVLTAVGAPAFCFYYLYLRHFLSSFRTLPSPSQGPLWKRLLHEPRLPEIEHWIDTIPNTGLIRYHGLFNRERVFVTSPEAAKEFLATGAYKFVKPELQATLSELISGRGLLTLEGEEHKQVRKKLNPAFSQPNLRAWFPALWKTATDALGVVPRYTRTDDGQTATDSGPESSFAGAALIQIPIAAASIDMIGHFGYSVEFDTLNTMASSKHGVAARHAQDKRKRFGRAFVHMFKTTRHGQLTLQAASIIGPKIALKLPLRAVRTIKSIMGLFYDMMREVVEDHVKAEPGEVKAEDKVSQERTDIMTHAIRSGALSHADLVEEGVHMISGGTETSIGTATWAIHLLSRHPDVQAHLREEIRANVPSPYDRGAMVGIEQADLRRLPYLNAVANEVLRFHSVNGLLWRDCIEPATIAGVSIPKGSAVIFSPWALNRDPKHWGDNARLFDPDRWLDDPTTGGADHSYSFMTFGGGPRRCIGEQYARDQLLCVIAAYVGRFELAPLDAGGSDEGTEIGDNFALTLFKVLDGWELRVRKIPGW</sequence>
<keyword evidence="10" id="KW-1185">Reference proteome</keyword>
<name>A0A8H6NB68_9PEZI</name>
<accession>A0A8H6NB68</accession>
<evidence type="ECO:0000313" key="9">
    <source>
        <dbReference type="EMBL" id="KAF6827087.1"/>
    </source>
</evidence>
<proteinExistence type="inferred from homology"/>
<dbReference type="GO" id="GO:0004497">
    <property type="term" value="F:monooxygenase activity"/>
    <property type="evidence" value="ECO:0007669"/>
    <property type="project" value="UniProtKB-KW"/>
</dbReference>
<keyword evidence="8" id="KW-0472">Membrane</keyword>
<dbReference type="PRINTS" id="PR00385">
    <property type="entry name" value="P450"/>
</dbReference>
<dbReference type="SUPFAM" id="SSF48264">
    <property type="entry name" value="Cytochrome P450"/>
    <property type="match status" value="1"/>
</dbReference>
<dbReference type="GO" id="GO:0005506">
    <property type="term" value="F:iron ion binding"/>
    <property type="evidence" value="ECO:0007669"/>
    <property type="project" value="InterPro"/>
</dbReference>
<comment type="caution">
    <text evidence="9">The sequence shown here is derived from an EMBL/GenBank/DDBJ whole genome shotgun (WGS) entry which is preliminary data.</text>
</comment>
<dbReference type="PANTHER" id="PTHR24305:SF166">
    <property type="entry name" value="CYTOCHROME P450 12A4, MITOCHONDRIAL-RELATED"/>
    <property type="match status" value="1"/>
</dbReference>
<reference evidence="9" key="1">
    <citation type="journal article" date="2020" name="Phytopathology">
        <title>Genome Sequence Resources of Colletotrichum truncatum, C. plurivorum, C. musicola, and C. sojae: Four Species Pathogenic to Soybean (Glycine max).</title>
        <authorList>
            <person name="Rogerio F."/>
            <person name="Boufleur T.R."/>
            <person name="Ciampi-Guillardi M."/>
            <person name="Sukno S.A."/>
            <person name="Thon M.R."/>
            <person name="Massola Junior N.S."/>
            <person name="Baroncelli R."/>
        </authorList>
    </citation>
    <scope>NUCLEOTIDE SEQUENCE</scope>
    <source>
        <strain evidence="9">LFN0074</strain>
    </source>
</reference>
<dbReference type="Proteomes" id="UP000639643">
    <property type="component" value="Unassembled WGS sequence"/>
</dbReference>
<evidence type="ECO:0000256" key="5">
    <source>
        <dbReference type="ARBA" id="ARBA00023004"/>
    </source>
</evidence>
<organism evidence="9 10">
    <name type="scientific">Colletotrichum musicola</name>
    <dbReference type="NCBI Taxonomy" id="2175873"/>
    <lineage>
        <taxon>Eukaryota</taxon>
        <taxon>Fungi</taxon>
        <taxon>Dikarya</taxon>
        <taxon>Ascomycota</taxon>
        <taxon>Pezizomycotina</taxon>
        <taxon>Sordariomycetes</taxon>
        <taxon>Hypocreomycetidae</taxon>
        <taxon>Glomerellales</taxon>
        <taxon>Glomerellaceae</taxon>
        <taxon>Colletotrichum</taxon>
        <taxon>Colletotrichum orchidearum species complex</taxon>
    </lineage>
</organism>
<dbReference type="InterPro" id="IPR001128">
    <property type="entry name" value="Cyt_P450"/>
</dbReference>
<evidence type="ECO:0000256" key="6">
    <source>
        <dbReference type="PIRSR" id="PIRSR602401-1"/>
    </source>
</evidence>
<feature type="transmembrane region" description="Helical" evidence="8">
    <location>
        <begin position="6"/>
        <end position="23"/>
    </location>
</feature>
<evidence type="ECO:0000313" key="10">
    <source>
        <dbReference type="Proteomes" id="UP000639643"/>
    </source>
</evidence>
<dbReference type="AlphaFoldDB" id="A0A8H6NB68"/>
<dbReference type="PRINTS" id="PR00463">
    <property type="entry name" value="EP450I"/>
</dbReference>
<keyword evidence="3 6" id="KW-0349">Heme</keyword>
<keyword evidence="7" id="KW-0503">Monooxygenase</keyword>
<evidence type="ECO:0000256" key="1">
    <source>
        <dbReference type="ARBA" id="ARBA00001971"/>
    </source>
</evidence>
<dbReference type="EMBL" id="WIGM01000379">
    <property type="protein sequence ID" value="KAF6827087.1"/>
    <property type="molecule type" value="Genomic_DNA"/>
</dbReference>
<evidence type="ECO:0000256" key="8">
    <source>
        <dbReference type="SAM" id="Phobius"/>
    </source>
</evidence>
<keyword evidence="8" id="KW-1133">Transmembrane helix</keyword>
<keyword evidence="5 6" id="KW-0408">Iron</keyword>
<protein>
    <submittedName>
        <fullName evidence="9">Cytochrome p450</fullName>
    </submittedName>
</protein>
<dbReference type="PROSITE" id="PS00086">
    <property type="entry name" value="CYTOCHROME_P450"/>
    <property type="match status" value="1"/>
</dbReference>
<keyword evidence="7" id="KW-0560">Oxidoreductase</keyword>
<dbReference type="InterPro" id="IPR050121">
    <property type="entry name" value="Cytochrome_P450_monoxygenase"/>
</dbReference>
<keyword evidence="8" id="KW-0812">Transmembrane</keyword>
<dbReference type="InterPro" id="IPR036396">
    <property type="entry name" value="Cyt_P450_sf"/>
</dbReference>
<dbReference type="Pfam" id="PF00067">
    <property type="entry name" value="p450"/>
    <property type="match status" value="1"/>
</dbReference>
<dbReference type="InterPro" id="IPR002401">
    <property type="entry name" value="Cyt_P450_E_grp-I"/>
</dbReference>
<dbReference type="GO" id="GO:0016705">
    <property type="term" value="F:oxidoreductase activity, acting on paired donors, with incorporation or reduction of molecular oxygen"/>
    <property type="evidence" value="ECO:0007669"/>
    <property type="project" value="InterPro"/>
</dbReference>
<dbReference type="PANTHER" id="PTHR24305">
    <property type="entry name" value="CYTOCHROME P450"/>
    <property type="match status" value="1"/>
</dbReference>
<evidence type="ECO:0000256" key="7">
    <source>
        <dbReference type="RuleBase" id="RU000461"/>
    </source>
</evidence>
<evidence type="ECO:0000256" key="3">
    <source>
        <dbReference type="ARBA" id="ARBA00022617"/>
    </source>
</evidence>
<feature type="binding site" description="axial binding residue" evidence="6">
    <location>
        <position position="480"/>
    </location>
    <ligand>
        <name>heme</name>
        <dbReference type="ChEBI" id="CHEBI:30413"/>
    </ligand>
    <ligandPart>
        <name>Fe</name>
        <dbReference type="ChEBI" id="CHEBI:18248"/>
    </ligandPart>
</feature>
<evidence type="ECO:0000256" key="4">
    <source>
        <dbReference type="ARBA" id="ARBA00022723"/>
    </source>
</evidence>
<comment type="cofactor">
    <cofactor evidence="1 6">
        <name>heme</name>
        <dbReference type="ChEBI" id="CHEBI:30413"/>
    </cofactor>
</comment>
<comment type="similarity">
    <text evidence="2 7">Belongs to the cytochrome P450 family.</text>
</comment>
<evidence type="ECO:0000256" key="2">
    <source>
        <dbReference type="ARBA" id="ARBA00010617"/>
    </source>
</evidence>